<feature type="transmembrane region" description="Helical" evidence="7">
    <location>
        <begin position="147"/>
        <end position="172"/>
    </location>
</feature>
<evidence type="ECO:0000256" key="3">
    <source>
        <dbReference type="ARBA" id="ARBA00022692"/>
    </source>
</evidence>
<evidence type="ECO:0000256" key="4">
    <source>
        <dbReference type="ARBA" id="ARBA00022989"/>
    </source>
</evidence>
<feature type="transmembrane region" description="Helical" evidence="7">
    <location>
        <begin position="45"/>
        <end position="64"/>
    </location>
</feature>
<dbReference type="InterPro" id="IPR036388">
    <property type="entry name" value="WH-like_DNA-bd_sf"/>
</dbReference>
<accession>A0A932ZTV5</accession>
<feature type="compositionally biased region" description="Low complexity" evidence="6">
    <location>
        <begin position="437"/>
        <end position="447"/>
    </location>
</feature>
<proteinExistence type="predicted"/>
<feature type="transmembrane region" description="Helical" evidence="7">
    <location>
        <begin position="223"/>
        <end position="241"/>
    </location>
</feature>
<evidence type="ECO:0000256" key="5">
    <source>
        <dbReference type="ARBA" id="ARBA00023136"/>
    </source>
</evidence>
<evidence type="ECO:0000256" key="6">
    <source>
        <dbReference type="SAM" id="MobiDB-lite"/>
    </source>
</evidence>
<keyword evidence="5 7" id="KW-0472">Membrane</keyword>
<feature type="transmembrane region" description="Helical" evidence="7">
    <location>
        <begin position="253"/>
        <end position="279"/>
    </location>
</feature>
<evidence type="ECO:0000256" key="7">
    <source>
        <dbReference type="SAM" id="Phobius"/>
    </source>
</evidence>
<dbReference type="AlphaFoldDB" id="A0A932ZTV5"/>
<organism evidence="8 9">
    <name type="scientific">Tectimicrobiota bacterium</name>
    <dbReference type="NCBI Taxonomy" id="2528274"/>
    <lineage>
        <taxon>Bacteria</taxon>
        <taxon>Pseudomonadati</taxon>
        <taxon>Nitrospinota/Tectimicrobiota group</taxon>
        <taxon>Candidatus Tectimicrobiota</taxon>
    </lineage>
</organism>
<dbReference type="Pfam" id="PF03631">
    <property type="entry name" value="Virul_fac_BrkB"/>
    <property type="match status" value="1"/>
</dbReference>
<comment type="subcellular location">
    <subcellularLocation>
        <location evidence="1">Cell membrane</location>
        <topology evidence="1">Multi-pass membrane protein</topology>
    </subcellularLocation>
</comment>
<keyword evidence="3 7" id="KW-0812">Transmembrane</keyword>
<protein>
    <submittedName>
        <fullName evidence="8">YihY/virulence factor BrkB family protein</fullName>
    </submittedName>
</protein>
<reference evidence="8" key="1">
    <citation type="submission" date="2020-07" db="EMBL/GenBank/DDBJ databases">
        <title>Huge and variable diversity of episymbiotic CPR bacteria and DPANN archaea in groundwater ecosystems.</title>
        <authorList>
            <person name="He C.Y."/>
            <person name="Keren R."/>
            <person name="Whittaker M."/>
            <person name="Farag I.F."/>
            <person name="Doudna J."/>
            <person name="Cate J.H.D."/>
            <person name="Banfield J.F."/>
        </authorList>
    </citation>
    <scope>NUCLEOTIDE SEQUENCE</scope>
    <source>
        <strain evidence="8">NC_groundwater_1370_Ag_S-0.2um_69_93</strain>
    </source>
</reference>
<evidence type="ECO:0000313" key="8">
    <source>
        <dbReference type="EMBL" id="MBI4251374.1"/>
    </source>
</evidence>
<evidence type="ECO:0000256" key="2">
    <source>
        <dbReference type="ARBA" id="ARBA00022475"/>
    </source>
</evidence>
<dbReference type="Gene3D" id="1.10.10.10">
    <property type="entry name" value="Winged helix-like DNA-binding domain superfamily/Winged helix DNA-binding domain"/>
    <property type="match status" value="1"/>
</dbReference>
<feature type="region of interest" description="Disordered" evidence="6">
    <location>
        <begin position="407"/>
        <end position="447"/>
    </location>
</feature>
<keyword evidence="2" id="KW-1003">Cell membrane</keyword>
<dbReference type="PANTHER" id="PTHR30213:SF0">
    <property type="entry name" value="UPF0761 MEMBRANE PROTEIN YIHY"/>
    <property type="match status" value="1"/>
</dbReference>
<dbReference type="EMBL" id="JACQRX010000128">
    <property type="protein sequence ID" value="MBI4251374.1"/>
    <property type="molecule type" value="Genomic_DNA"/>
</dbReference>
<dbReference type="InterPro" id="IPR017039">
    <property type="entry name" value="Virul_fac_BrkB"/>
</dbReference>
<dbReference type="Proteomes" id="UP000752292">
    <property type="component" value="Unassembled WGS sequence"/>
</dbReference>
<dbReference type="GO" id="GO:0005886">
    <property type="term" value="C:plasma membrane"/>
    <property type="evidence" value="ECO:0007669"/>
    <property type="project" value="UniProtKB-SubCell"/>
</dbReference>
<keyword evidence="4 7" id="KW-1133">Transmembrane helix</keyword>
<evidence type="ECO:0000256" key="1">
    <source>
        <dbReference type="ARBA" id="ARBA00004651"/>
    </source>
</evidence>
<name>A0A932ZTV5_UNCTE</name>
<feature type="transmembrane region" description="Helical" evidence="7">
    <location>
        <begin position="105"/>
        <end position="127"/>
    </location>
</feature>
<comment type="caution">
    <text evidence="8">The sequence shown here is derived from an EMBL/GenBank/DDBJ whole genome shotgun (WGS) entry which is preliminary data.</text>
</comment>
<evidence type="ECO:0000313" key="9">
    <source>
        <dbReference type="Proteomes" id="UP000752292"/>
    </source>
</evidence>
<sequence>MDDRRAAPRALAARLAGLGRAAPPLLRLPSLASSLFLSDQAHLRAAALTYTALLSLVPVLAFAFSLMRGLGFEEDLLSYLLLQYFPASDPGLYEQLLGYVRQVNARTLGAAGLGGLLLSVALTLGTVEKALNAIFGARRQRTFIRKFTDYFAILFLSPLLIGLTMSGIALLQLRERLGFLGGIWLFSEAMSLGLKLVPVLGAVALFAWVLVVMPNTRVSARAAAWGGMTGGIAWFLLQWAYVRFQVGFTRHEAIYGALAQLPILMIWLYLAWCVLLYSAELAALVQGRRPPAGPEEGPPGPGPGELALRILTEAAVRAGGEGPPLSREEVEKGLDARPEILETVLDRLQTYGLLLEAREGGRLLLGRHPASITAAEVWDLFPPPPSSGPPGAEGLLREMRRRERSALEGCTIEQLRLGAQENPGGNDRQPAPRPEAPAEGPPAGRGA</sequence>
<dbReference type="NCBIfam" id="TIGR00765">
    <property type="entry name" value="yihY_not_rbn"/>
    <property type="match status" value="1"/>
</dbReference>
<gene>
    <name evidence="8" type="ORF">HY618_02860</name>
</gene>
<feature type="transmembrane region" description="Helical" evidence="7">
    <location>
        <begin position="192"/>
        <end position="211"/>
    </location>
</feature>
<dbReference type="PANTHER" id="PTHR30213">
    <property type="entry name" value="INNER MEMBRANE PROTEIN YHJD"/>
    <property type="match status" value="1"/>
</dbReference>